<dbReference type="AlphaFoldDB" id="A3ZVP7"/>
<dbReference type="Proteomes" id="UP000004358">
    <property type="component" value="Unassembled WGS sequence"/>
</dbReference>
<accession>A3ZVP7</accession>
<sequence>MENGTALNPLFEDRVLSHFQRPSIGHSLRAKL</sequence>
<comment type="caution">
    <text evidence="1">The sequence shown here is derived from an EMBL/GenBank/DDBJ whole genome shotgun (WGS) entry which is preliminary data.</text>
</comment>
<gene>
    <name evidence="1" type="ORF">DSM3645_02918</name>
</gene>
<evidence type="ECO:0000313" key="2">
    <source>
        <dbReference type="Proteomes" id="UP000004358"/>
    </source>
</evidence>
<reference evidence="1 2" key="1">
    <citation type="submission" date="2006-02" db="EMBL/GenBank/DDBJ databases">
        <authorList>
            <person name="Amann R."/>
            <person name="Ferriera S."/>
            <person name="Johnson J."/>
            <person name="Kravitz S."/>
            <person name="Halpern A."/>
            <person name="Remington K."/>
            <person name="Beeson K."/>
            <person name="Tran B."/>
            <person name="Rogers Y.-H."/>
            <person name="Friedman R."/>
            <person name="Venter J.C."/>
        </authorList>
    </citation>
    <scope>NUCLEOTIDE SEQUENCE [LARGE SCALE GENOMIC DNA]</scope>
    <source>
        <strain evidence="1 2">DSM 3645</strain>
    </source>
</reference>
<protein>
    <submittedName>
        <fullName evidence="1">Uncharacterized protein</fullName>
    </submittedName>
</protein>
<dbReference type="STRING" id="314230.DSM3645_02918"/>
<name>A3ZVP7_9BACT</name>
<evidence type="ECO:0000313" key="1">
    <source>
        <dbReference type="EMBL" id="EAQ79393.1"/>
    </source>
</evidence>
<dbReference type="EMBL" id="AANZ01000014">
    <property type="protein sequence ID" value="EAQ79393.1"/>
    <property type="molecule type" value="Genomic_DNA"/>
</dbReference>
<dbReference type="HOGENOM" id="CLU_3388277_0_0_0"/>
<organism evidence="1 2">
    <name type="scientific">Blastopirellula marina DSM 3645</name>
    <dbReference type="NCBI Taxonomy" id="314230"/>
    <lineage>
        <taxon>Bacteria</taxon>
        <taxon>Pseudomonadati</taxon>
        <taxon>Planctomycetota</taxon>
        <taxon>Planctomycetia</taxon>
        <taxon>Pirellulales</taxon>
        <taxon>Pirellulaceae</taxon>
        <taxon>Blastopirellula</taxon>
    </lineage>
</organism>
<proteinExistence type="predicted"/>